<evidence type="ECO:0000256" key="6">
    <source>
        <dbReference type="ARBA" id="ARBA00022840"/>
    </source>
</evidence>
<evidence type="ECO:0000256" key="7">
    <source>
        <dbReference type="ARBA" id="ARBA00022989"/>
    </source>
</evidence>
<feature type="transmembrane region" description="Helical" evidence="10">
    <location>
        <begin position="265"/>
        <end position="286"/>
    </location>
</feature>
<dbReference type="EMBL" id="BMNA01000005">
    <property type="protein sequence ID" value="GGM07591.1"/>
    <property type="molecule type" value="Genomic_DNA"/>
</dbReference>
<keyword evidence="4 10" id="KW-0812">Transmembrane</keyword>
<comment type="similarity">
    <text evidence="9">Belongs to the ABC transporter superfamily. Lipid exporter (TC 3.A.1.106) family.</text>
</comment>
<dbReference type="PANTHER" id="PTHR43394">
    <property type="entry name" value="ATP-DEPENDENT PERMEASE MDL1, MITOCHONDRIAL"/>
    <property type="match status" value="1"/>
</dbReference>
<name>A0A917T233_9ACTN</name>
<evidence type="ECO:0000256" key="8">
    <source>
        <dbReference type="ARBA" id="ARBA00023136"/>
    </source>
</evidence>
<keyword evidence="3" id="KW-1003">Cell membrane</keyword>
<dbReference type="GO" id="GO:0015421">
    <property type="term" value="F:ABC-type oligopeptide transporter activity"/>
    <property type="evidence" value="ECO:0007669"/>
    <property type="project" value="TreeGrafter"/>
</dbReference>
<dbReference type="SUPFAM" id="SSF90123">
    <property type="entry name" value="ABC transporter transmembrane region"/>
    <property type="match status" value="1"/>
</dbReference>
<dbReference type="InterPro" id="IPR036640">
    <property type="entry name" value="ABC1_TM_sf"/>
</dbReference>
<dbReference type="FunFam" id="3.40.50.300:FF:000299">
    <property type="entry name" value="ABC transporter ATP-binding protein/permease"/>
    <property type="match status" value="1"/>
</dbReference>
<dbReference type="Pfam" id="PF00005">
    <property type="entry name" value="ABC_tran"/>
    <property type="match status" value="1"/>
</dbReference>
<evidence type="ECO:0000259" key="11">
    <source>
        <dbReference type="PROSITE" id="PS50893"/>
    </source>
</evidence>
<feature type="transmembrane region" description="Helical" evidence="10">
    <location>
        <begin position="160"/>
        <end position="180"/>
    </location>
</feature>
<feature type="transmembrane region" description="Helical" evidence="10">
    <location>
        <begin position="81"/>
        <end position="101"/>
    </location>
</feature>
<dbReference type="AlphaFoldDB" id="A0A917T233"/>
<dbReference type="PANTHER" id="PTHR43394:SF1">
    <property type="entry name" value="ATP-BINDING CASSETTE SUB-FAMILY B MEMBER 10, MITOCHONDRIAL"/>
    <property type="match status" value="1"/>
</dbReference>
<feature type="domain" description="ABC transmembrane type-1" evidence="12">
    <location>
        <begin position="45"/>
        <end position="329"/>
    </location>
</feature>
<dbReference type="Gene3D" id="1.20.1560.10">
    <property type="entry name" value="ABC transporter type 1, transmembrane domain"/>
    <property type="match status" value="1"/>
</dbReference>
<keyword evidence="8 10" id="KW-0472">Membrane</keyword>
<gene>
    <name evidence="13" type="ORF">GCM10011594_29390</name>
</gene>
<dbReference type="GO" id="GO:0005886">
    <property type="term" value="C:plasma membrane"/>
    <property type="evidence" value="ECO:0007669"/>
    <property type="project" value="UniProtKB-SubCell"/>
</dbReference>
<dbReference type="Proteomes" id="UP000655208">
    <property type="component" value="Unassembled WGS sequence"/>
</dbReference>
<keyword evidence="7 10" id="KW-1133">Transmembrane helix</keyword>
<feature type="domain" description="ABC transporter" evidence="11">
    <location>
        <begin position="363"/>
        <end position="616"/>
    </location>
</feature>
<dbReference type="PROSITE" id="PS50929">
    <property type="entry name" value="ABC_TM1F"/>
    <property type="match status" value="1"/>
</dbReference>
<proteinExistence type="inferred from homology"/>
<dbReference type="CDD" id="cd18550">
    <property type="entry name" value="ABC_6TM_exporter_like"/>
    <property type="match status" value="1"/>
</dbReference>
<keyword evidence="14" id="KW-1185">Reference proteome</keyword>
<sequence length="635" mass="67637">MSSGMAMRSAYRSMHQDSSVANRKLPKGILRRILSFARPYRRDLALFLAVTVVSAVIAVVTPLLAGAVVNAITGHGTEGRVVAIAAVIAGLALLDTAMSLVSRWFSSRIGEGLIYDMRTRVFDHVQRMSIAFFTRTQTGALVSRLNNDVIGAQQAFTSTLSGVVSNVIGLVLTATVMFTLSWQVTLLSLVLLPLFVLPARAFGRRLQAMTRESYNLNASMNTTTSERFNVSGALLVALFGRPEQEAASFADRAGKVRDIGVRSAMYGRIFIAALTLVAALAQALTYGLGGSLAIRGSLDAGAVVSLALLLTRLYGPLTALSNVRVDVMSALVSFERVFEILDLQPLVQDRPGARPLPADARSVEFDDVHFAYPGADQVSLASLQDIAIPDHSPRIPVLRGISFRIRPGQLVALVGPSGAGKTTISQLLPRIYDPYSGAVRIGGVDVRDATLQSVRDAIGVVSQDAHLFHDTIRANLLYARPGALDDELVAALQAAQIWDLVAALPEGLDTVVGDRGYRLSGGEKQRLAIARVLLKAPGIVVLDEATAHLDSESEAAVQQALAAALAGRTSLVIAHRLSTVRAADLILVVEHGQVVESGTHDELVARGGLYADLYRTQFQGQAAIQASTEASPAQV</sequence>
<dbReference type="Pfam" id="PF00664">
    <property type="entry name" value="ABC_membrane"/>
    <property type="match status" value="1"/>
</dbReference>
<dbReference type="InterPro" id="IPR011527">
    <property type="entry name" value="ABC1_TM_dom"/>
</dbReference>
<evidence type="ECO:0000256" key="2">
    <source>
        <dbReference type="ARBA" id="ARBA00022448"/>
    </source>
</evidence>
<evidence type="ECO:0000256" key="3">
    <source>
        <dbReference type="ARBA" id="ARBA00022475"/>
    </source>
</evidence>
<dbReference type="Gene3D" id="3.40.50.300">
    <property type="entry name" value="P-loop containing nucleotide triphosphate hydrolases"/>
    <property type="match status" value="1"/>
</dbReference>
<dbReference type="PROSITE" id="PS50893">
    <property type="entry name" value="ABC_TRANSPORTER_2"/>
    <property type="match status" value="1"/>
</dbReference>
<comment type="caution">
    <text evidence="13">The sequence shown here is derived from an EMBL/GenBank/DDBJ whole genome shotgun (WGS) entry which is preliminary data.</text>
</comment>
<reference evidence="13" key="1">
    <citation type="journal article" date="2014" name="Int. J. Syst. Evol. Microbiol.">
        <title>Complete genome sequence of Corynebacterium casei LMG S-19264T (=DSM 44701T), isolated from a smear-ripened cheese.</title>
        <authorList>
            <consortium name="US DOE Joint Genome Institute (JGI-PGF)"/>
            <person name="Walter F."/>
            <person name="Albersmeier A."/>
            <person name="Kalinowski J."/>
            <person name="Ruckert C."/>
        </authorList>
    </citation>
    <scope>NUCLEOTIDE SEQUENCE</scope>
    <source>
        <strain evidence="13">CGMCC 4.7308</strain>
    </source>
</reference>
<keyword evidence="6" id="KW-0067">ATP-binding</keyword>
<feature type="transmembrane region" description="Helical" evidence="10">
    <location>
        <begin position="186"/>
        <end position="203"/>
    </location>
</feature>
<dbReference type="InterPro" id="IPR039421">
    <property type="entry name" value="Type_1_exporter"/>
</dbReference>
<evidence type="ECO:0000256" key="5">
    <source>
        <dbReference type="ARBA" id="ARBA00022741"/>
    </source>
</evidence>
<keyword evidence="5" id="KW-0547">Nucleotide-binding</keyword>
<evidence type="ECO:0000313" key="14">
    <source>
        <dbReference type="Proteomes" id="UP000655208"/>
    </source>
</evidence>
<dbReference type="GO" id="GO:0016887">
    <property type="term" value="F:ATP hydrolysis activity"/>
    <property type="evidence" value="ECO:0007669"/>
    <property type="project" value="InterPro"/>
</dbReference>
<dbReference type="InterPro" id="IPR027417">
    <property type="entry name" value="P-loop_NTPase"/>
</dbReference>
<dbReference type="SMART" id="SM00382">
    <property type="entry name" value="AAA"/>
    <property type="match status" value="1"/>
</dbReference>
<accession>A0A917T233</accession>
<evidence type="ECO:0000256" key="9">
    <source>
        <dbReference type="ARBA" id="ARBA00061644"/>
    </source>
</evidence>
<evidence type="ECO:0000256" key="1">
    <source>
        <dbReference type="ARBA" id="ARBA00004651"/>
    </source>
</evidence>
<evidence type="ECO:0000313" key="13">
    <source>
        <dbReference type="EMBL" id="GGM07591.1"/>
    </source>
</evidence>
<dbReference type="SUPFAM" id="SSF52540">
    <property type="entry name" value="P-loop containing nucleoside triphosphate hydrolases"/>
    <property type="match status" value="1"/>
</dbReference>
<evidence type="ECO:0000259" key="12">
    <source>
        <dbReference type="PROSITE" id="PS50929"/>
    </source>
</evidence>
<keyword evidence="2" id="KW-0813">Transport</keyword>
<dbReference type="InterPro" id="IPR003593">
    <property type="entry name" value="AAA+_ATPase"/>
</dbReference>
<dbReference type="GO" id="GO:0005524">
    <property type="term" value="F:ATP binding"/>
    <property type="evidence" value="ECO:0007669"/>
    <property type="project" value="UniProtKB-KW"/>
</dbReference>
<comment type="subcellular location">
    <subcellularLocation>
        <location evidence="1">Cell membrane</location>
        <topology evidence="1">Multi-pass membrane protein</topology>
    </subcellularLocation>
</comment>
<evidence type="ECO:0000256" key="10">
    <source>
        <dbReference type="SAM" id="Phobius"/>
    </source>
</evidence>
<organism evidence="13 14">
    <name type="scientific">Nakamurella endophytica</name>
    <dbReference type="NCBI Taxonomy" id="1748367"/>
    <lineage>
        <taxon>Bacteria</taxon>
        <taxon>Bacillati</taxon>
        <taxon>Actinomycetota</taxon>
        <taxon>Actinomycetes</taxon>
        <taxon>Nakamurellales</taxon>
        <taxon>Nakamurellaceae</taxon>
        <taxon>Nakamurella</taxon>
    </lineage>
</organism>
<evidence type="ECO:0000256" key="4">
    <source>
        <dbReference type="ARBA" id="ARBA00022692"/>
    </source>
</evidence>
<dbReference type="InterPro" id="IPR017871">
    <property type="entry name" value="ABC_transporter-like_CS"/>
</dbReference>
<reference evidence="13" key="2">
    <citation type="submission" date="2020-09" db="EMBL/GenBank/DDBJ databases">
        <authorList>
            <person name="Sun Q."/>
            <person name="Zhou Y."/>
        </authorList>
    </citation>
    <scope>NUCLEOTIDE SEQUENCE</scope>
    <source>
        <strain evidence="13">CGMCC 4.7308</strain>
    </source>
</reference>
<dbReference type="InterPro" id="IPR003439">
    <property type="entry name" value="ABC_transporter-like_ATP-bd"/>
</dbReference>
<protein>
    <submittedName>
        <fullName evidence="13">ABC transporter</fullName>
    </submittedName>
</protein>
<dbReference type="PROSITE" id="PS00211">
    <property type="entry name" value="ABC_TRANSPORTER_1"/>
    <property type="match status" value="1"/>
</dbReference>